<dbReference type="EMBL" id="JACIJI010000006">
    <property type="protein sequence ID" value="MBB5719872.1"/>
    <property type="molecule type" value="Genomic_DNA"/>
</dbReference>
<proteinExistence type="predicted"/>
<dbReference type="SUPFAM" id="SSF52200">
    <property type="entry name" value="Toll/Interleukin receptor TIR domain"/>
    <property type="match status" value="1"/>
</dbReference>
<protein>
    <recommendedName>
        <fullName evidence="2">TIR domain-containing protein</fullName>
    </recommendedName>
</protein>
<dbReference type="SMART" id="SM00255">
    <property type="entry name" value="TIR"/>
    <property type="match status" value="1"/>
</dbReference>
<feature type="domain" description="TIR" evidence="2">
    <location>
        <begin position="184"/>
        <end position="319"/>
    </location>
</feature>
<dbReference type="PROSITE" id="PS50104">
    <property type="entry name" value="TIR"/>
    <property type="match status" value="1"/>
</dbReference>
<reference evidence="3 4" key="1">
    <citation type="submission" date="2020-08" db="EMBL/GenBank/DDBJ databases">
        <title>Genomic Encyclopedia of Type Strains, Phase IV (KMG-IV): sequencing the most valuable type-strain genomes for metagenomic binning, comparative biology and taxonomic classification.</title>
        <authorList>
            <person name="Goeker M."/>
        </authorList>
    </citation>
    <scope>NUCLEOTIDE SEQUENCE [LARGE SCALE GENOMIC DNA]</scope>
    <source>
        <strain evidence="3 4">DSM 27203</strain>
    </source>
</reference>
<accession>A0A840Z2H6</accession>
<dbReference type="AlphaFoldDB" id="A0A840Z2H6"/>
<sequence>MAHDFSPLSPSEFEDLTRDLLGQELGIRFEAFTDGPDDGMDGRHAAADGAVILQAKHYRRSGFSKLKAKMKQERSSIDALNCKRYLLATSVALTPANKTKLAAEIGPALKSSGDIFGLEDMNALLRKFPQVEASHPKLWQQSGAVLKTMITDAIADAIPKPAPVPPMLATLLPSATAATAVEQAERDTVFIIKSSPIDDEFALWLAPKLEAEGYHVFADVLTLEPGDRWRREINQALEHRAAKVLLVSRDATLADPLVQDDIDIAIDVANRRSDQRFILPLRLEAGRKVKGIGDTVAIDFVRGWGEGLMSLLDALRRQKVPRNPHAASINPNWELFRRRGAVPLIDQPERLTSNWLRITEAPDEINYYEPRGASDPDQLKRAFARYPYPTAIQGRGFLSFASQGEIDEAFEEIGRFRLERSMPVLTFLEEGVPELGIERQVASNLLIVMIKEAWFDFCRIRGLIEYSYSNSLGFHASPALAPTGTRIPWGKQGDRRSSMLRNIAKGHIWQYGVTALPATWPFWHLKLKARVLFAADNGTAEGLAIDDPKKMHKLRRSICKGWRNKQWHGRMLAFLEMLSGDSAYIRLRLSAERDLVVDASPILFTSPVSTMLPDVTDADDEETDVSTLGRPESDDEETEA</sequence>
<dbReference type="InterPro" id="IPR007560">
    <property type="entry name" value="Restrct_endonuc_IV_Mrr"/>
</dbReference>
<dbReference type="Pfam" id="PF13676">
    <property type="entry name" value="TIR_2"/>
    <property type="match status" value="1"/>
</dbReference>
<evidence type="ECO:0000313" key="3">
    <source>
        <dbReference type="EMBL" id="MBB5719872.1"/>
    </source>
</evidence>
<dbReference type="GO" id="GO:0003677">
    <property type="term" value="F:DNA binding"/>
    <property type="evidence" value="ECO:0007669"/>
    <property type="project" value="InterPro"/>
</dbReference>
<dbReference type="Gene3D" id="3.40.50.10140">
    <property type="entry name" value="Toll/interleukin-1 receptor homology (TIR) domain"/>
    <property type="match status" value="1"/>
</dbReference>
<evidence type="ECO:0000313" key="4">
    <source>
        <dbReference type="Proteomes" id="UP000554342"/>
    </source>
</evidence>
<dbReference type="Proteomes" id="UP000554342">
    <property type="component" value="Unassembled WGS sequence"/>
</dbReference>
<evidence type="ECO:0000256" key="1">
    <source>
        <dbReference type="SAM" id="MobiDB-lite"/>
    </source>
</evidence>
<dbReference type="Pfam" id="PF04471">
    <property type="entry name" value="Mrr_cat"/>
    <property type="match status" value="1"/>
</dbReference>
<dbReference type="GO" id="GO:0009307">
    <property type="term" value="P:DNA restriction-modification system"/>
    <property type="evidence" value="ECO:0007669"/>
    <property type="project" value="InterPro"/>
</dbReference>
<keyword evidence="4" id="KW-1185">Reference proteome</keyword>
<evidence type="ECO:0000259" key="2">
    <source>
        <dbReference type="PROSITE" id="PS50104"/>
    </source>
</evidence>
<dbReference type="InterPro" id="IPR035897">
    <property type="entry name" value="Toll_tir_struct_dom_sf"/>
</dbReference>
<dbReference type="RefSeq" id="WP_184005192.1">
    <property type="nucleotide sequence ID" value="NZ_BAABIF010000006.1"/>
</dbReference>
<feature type="region of interest" description="Disordered" evidence="1">
    <location>
        <begin position="613"/>
        <end position="640"/>
    </location>
</feature>
<dbReference type="GO" id="GO:0004519">
    <property type="term" value="F:endonuclease activity"/>
    <property type="evidence" value="ECO:0007669"/>
    <property type="project" value="InterPro"/>
</dbReference>
<dbReference type="InterPro" id="IPR000157">
    <property type="entry name" value="TIR_dom"/>
</dbReference>
<dbReference type="GO" id="GO:0007165">
    <property type="term" value="P:signal transduction"/>
    <property type="evidence" value="ECO:0007669"/>
    <property type="project" value="InterPro"/>
</dbReference>
<gene>
    <name evidence="3" type="ORF">FHR23_002828</name>
</gene>
<name>A0A840Z2H6_9SPHN</name>
<comment type="caution">
    <text evidence="3">The sequence shown here is derived from an EMBL/GenBank/DDBJ whole genome shotgun (WGS) entry which is preliminary data.</text>
</comment>
<organism evidence="3 4">
    <name type="scientific">Stakelama sediminis</name>
    <dbReference type="NCBI Taxonomy" id="463200"/>
    <lineage>
        <taxon>Bacteria</taxon>
        <taxon>Pseudomonadati</taxon>
        <taxon>Pseudomonadota</taxon>
        <taxon>Alphaproteobacteria</taxon>
        <taxon>Sphingomonadales</taxon>
        <taxon>Sphingomonadaceae</taxon>
        <taxon>Stakelama</taxon>
    </lineage>
</organism>